<feature type="compositionally biased region" description="Pro residues" evidence="1">
    <location>
        <begin position="42"/>
        <end position="83"/>
    </location>
</feature>
<reference evidence="3" key="1">
    <citation type="submission" date="2019-10" db="EMBL/GenBank/DDBJ databases">
        <title>Corvus moneduloides (New Caledonian crow) genome, bCorMon1, primary haplotype.</title>
        <authorList>
            <person name="Rutz C."/>
            <person name="Fungtammasan C."/>
            <person name="Mountcastle J."/>
            <person name="Formenti G."/>
            <person name="Chow W."/>
            <person name="Howe K."/>
            <person name="Steele M.P."/>
            <person name="Fernandes J."/>
            <person name="Gilbert M.T.P."/>
            <person name="Fedrigo O."/>
            <person name="Jarvis E.D."/>
            <person name="Gemmell N."/>
        </authorList>
    </citation>
    <scope>NUCLEOTIDE SEQUENCE [LARGE SCALE GENOMIC DNA]</scope>
</reference>
<dbReference type="PRINTS" id="PR01217">
    <property type="entry name" value="PRICHEXTENSN"/>
</dbReference>
<organism evidence="2 3">
    <name type="scientific">Corvus moneduloides</name>
    <name type="common">New Caledonian crow</name>
    <dbReference type="NCBI Taxonomy" id="1196302"/>
    <lineage>
        <taxon>Eukaryota</taxon>
        <taxon>Metazoa</taxon>
        <taxon>Chordata</taxon>
        <taxon>Craniata</taxon>
        <taxon>Vertebrata</taxon>
        <taxon>Euteleostomi</taxon>
        <taxon>Archelosauria</taxon>
        <taxon>Archosauria</taxon>
        <taxon>Dinosauria</taxon>
        <taxon>Saurischia</taxon>
        <taxon>Theropoda</taxon>
        <taxon>Coelurosauria</taxon>
        <taxon>Aves</taxon>
        <taxon>Neognathae</taxon>
        <taxon>Neoaves</taxon>
        <taxon>Telluraves</taxon>
        <taxon>Australaves</taxon>
        <taxon>Passeriformes</taxon>
        <taxon>Corvoidea</taxon>
        <taxon>Corvidae</taxon>
        <taxon>Corvus</taxon>
    </lineage>
</organism>
<dbReference type="Pfam" id="PF14945">
    <property type="entry name" value="LLC1"/>
    <property type="match status" value="1"/>
</dbReference>
<evidence type="ECO:0000256" key="1">
    <source>
        <dbReference type="SAM" id="MobiDB-lite"/>
    </source>
</evidence>
<evidence type="ECO:0000313" key="2">
    <source>
        <dbReference type="Ensembl" id="ENSCMUP00000034720.1"/>
    </source>
</evidence>
<dbReference type="Ensembl" id="ENSCMUT00000030764.1">
    <property type="protein sequence ID" value="ENSCMUP00000034720.1"/>
    <property type="gene ID" value="ENSCMUG00000018472.1"/>
</dbReference>
<dbReference type="PANTHER" id="PTHR31909:SF3">
    <property type="entry name" value="SIMILAR TO PROTEIN C20ORF85 HOMOLOG"/>
    <property type="match status" value="1"/>
</dbReference>
<keyword evidence="3" id="KW-1185">Reference proteome</keyword>
<dbReference type="Proteomes" id="UP000694553">
    <property type="component" value="Unassembled WGS sequence"/>
</dbReference>
<proteinExistence type="predicted"/>
<protein>
    <submittedName>
        <fullName evidence="2">Uncharacterized protein</fullName>
    </submittedName>
</protein>
<dbReference type="PANTHER" id="PTHR31909">
    <property type="entry name" value="CHROMOSOME 20 ORF85 FAMILY MEMBER"/>
    <property type="match status" value="1"/>
</dbReference>
<feature type="region of interest" description="Disordered" evidence="1">
    <location>
        <begin position="1"/>
        <end position="107"/>
    </location>
</feature>
<reference evidence="2" key="2">
    <citation type="submission" date="2025-08" db="UniProtKB">
        <authorList>
            <consortium name="Ensembl"/>
        </authorList>
    </citation>
    <scope>IDENTIFICATION</scope>
</reference>
<name>A0A8U7NV70_CORMO</name>
<gene>
    <name evidence="2" type="primary">CIMIP1</name>
</gene>
<evidence type="ECO:0000313" key="3">
    <source>
        <dbReference type="Proteomes" id="UP000694553"/>
    </source>
</evidence>
<dbReference type="AlphaFoldDB" id="A0A8U7NV70"/>
<accession>A0A8U7NV70</accession>
<sequence>PAPPTRAPAAPTRAPAPPARAPAAPTRAPVPPTRAPAAPTRAPVPPTRAPAPPTRAPVPPTRAPAPPTRAPVPPTRAPVPPTRAPAAPTRAPAPPAAVAPQRPGGRGEFLLPPELRRRGFGLMEACNFIAQDDNWKKRVESEGDAAKRWADKWGFLKTPLEELIGDEKKEDAKPKIQLPDHLQVRPVTPVEKYIKVLPSPPVPKTTQGFIGWRSGVPGLALEHDYQIQSCKGTVCNMK</sequence>
<dbReference type="OMA" id="QSCKGTV"/>
<dbReference type="InterPro" id="IPR020339">
    <property type="entry name" value="C20orf85-like"/>
</dbReference>
<reference evidence="2" key="3">
    <citation type="submission" date="2025-09" db="UniProtKB">
        <authorList>
            <consortium name="Ensembl"/>
        </authorList>
    </citation>
    <scope>IDENTIFICATION</scope>
</reference>